<reference evidence="2 3" key="1">
    <citation type="submission" date="2018-05" db="EMBL/GenBank/DDBJ databases">
        <title>Micromonospora from Atacama Desert.</title>
        <authorList>
            <person name="Carro L."/>
            <person name="Goodfellow M."/>
            <person name="Klenk H.-P."/>
        </authorList>
    </citation>
    <scope>NUCLEOTIDE SEQUENCE [LARGE SCALE GENOMIC DNA]</scope>
    <source>
        <strain evidence="2 3">LB32</strain>
    </source>
</reference>
<protein>
    <submittedName>
        <fullName evidence="2">Uncharacterized protein</fullName>
    </submittedName>
</protein>
<dbReference type="Proteomes" id="UP000266889">
    <property type="component" value="Unassembled WGS sequence"/>
</dbReference>
<accession>A0A3N9XCN2</accession>
<dbReference type="EMBL" id="QGSY01000148">
    <property type="protein sequence ID" value="RQX10896.1"/>
    <property type="molecule type" value="Genomic_DNA"/>
</dbReference>
<feature type="transmembrane region" description="Helical" evidence="1">
    <location>
        <begin position="38"/>
        <end position="60"/>
    </location>
</feature>
<name>A0A3N9XCN2_9ACTN</name>
<comment type="caution">
    <text evidence="2">The sequence shown here is derived from an EMBL/GenBank/DDBJ whole genome shotgun (WGS) entry which is preliminary data.</text>
</comment>
<dbReference type="AlphaFoldDB" id="A0A3N9XCN2"/>
<keyword evidence="1" id="KW-0472">Membrane</keyword>
<evidence type="ECO:0000313" key="3">
    <source>
        <dbReference type="Proteomes" id="UP000266889"/>
    </source>
</evidence>
<organism evidence="2 3">
    <name type="scientific">Micromonospora arida</name>
    <dbReference type="NCBI Taxonomy" id="2203715"/>
    <lineage>
        <taxon>Bacteria</taxon>
        <taxon>Bacillati</taxon>
        <taxon>Actinomycetota</taxon>
        <taxon>Actinomycetes</taxon>
        <taxon>Micromonosporales</taxon>
        <taxon>Micromonosporaceae</taxon>
        <taxon>Micromonospora</taxon>
    </lineage>
</organism>
<keyword evidence="1" id="KW-1133">Transmembrane helix</keyword>
<feature type="transmembrane region" description="Helical" evidence="1">
    <location>
        <begin position="67"/>
        <end position="87"/>
    </location>
</feature>
<keyword evidence="1" id="KW-0812">Transmembrane</keyword>
<sequence>MVVTLVAAAAALVCGLIAAPDYLSAVHAARAVHGQPPAAPMLMMIGSLLGLLSWVSAVSVQWRNRQFGWIVASIVLSYVGVITYAVLTLSRPRPTTVPAGA</sequence>
<proteinExistence type="predicted"/>
<evidence type="ECO:0000256" key="1">
    <source>
        <dbReference type="SAM" id="Phobius"/>
    </source>
</evidence>
<keyword evidence="3" id="KW-1185">Reference proteome</keyword>
<evidence type="ECO:0000313" key="2">
    <source>
        <dbReference type="EMBL" id="RQX10896.1"/>
    </source>
</evidence>
<gene>
    <name evidence="2" type="ORF">DLJ58_10285</name>
</gene>